<evidence type="ECO:0000313" key="3">
    <source>
        <dbReference type="EMBL" id="KAL3499058.1"/>
    </source>
</evidence>
<dbReference type="InterPro" id="IPR021929">
    <property type="entry name" value="R1A-like_N"/>
</dbReference>
<organism evidence="3 4">
    <name type="scientific">Cinchona calisaya</name>
    <dbReference type="NCBI Taxonomy" id="153742"/>
    <lineage>
        <taxon>Eukaryota</taxon>
        <taxon>Viridiplantae</taxon>
        <taxon>Streptophyta</taxon>
        <taxon>Embryophyta</taxon>
        <taxon>Tracheophyta</taxon>
        <taxon>Spermatophyta</taxon>
        <taxon>Magnoliopsida</taxon>
        <taxon>eudicotyledons</taxon>
        <taxon>Gunneridae</taxon>
        <taxon>Pentapetalae</taxon>
        <taxon>asterids</taxon>
        <taxon>lamiids</taxon>
        <taxon>Gentianales</taxon>
        <taxon>Rubiaceae</taxon>
        <taxon>Cinchonoideae</taxon>
        <taxon>Cinchoneae</taxon>
        <taxon>Cinchona</taxon>
    </lineage>
</organism>
<dbReference type="Pfam" id="PF12061">
    <property type="entry name" value="NB-LRR"/>
    <property type="match status" value="1"/>
</dbReference>
<gene>
    <name evidence="3" type="ORF">ACH5RR_041790</name>
</gene>
<evidence type="ECO:0000313" key="4">
    <source>
        <dbReference type="Proteomes" id="UP001630127"/>
    </source>
</evidence>
<sequence>MKPLLLHAHVPVVYLEMELKRLRTFLTCTLGWCEYLLLKKSEVAVSLGSLLCRIRVALFILKRDFGSISQLENTPFVPVDTDRCFVLFGEIQKIFSRFRPTNLADRPVIYNMWYPFDENNKVLGQEVNGAYITFFNCSRKLTSPMRDVNELMEFIDTVLENLAGILNCCDDDVSASFGEAFHVRLQNLKVKLRSLKSFICFALFRAVERSQLESLLIHAEIFTLKAAHFLYMLWDYLMYETAYKNSEYEAVELNRDEMLQKLMFIDPFAVELKRDEMLQKIMFIDPFATEIHIQALQTLKASGSAHTLEMKNKEIARDFVDSLSDTIWILLADSARIEDIIDAVQELANKSDFRIAPDDKAKQNEQKDKNVSEQNEVEKTMKTLDRV</sequence>
<protein>
    <recommendedName>
        <fullName evidence="2">Late blight resistance protein R1A-like N-terminal domain-containing protein</fullName>
    </recommendedName>
</protein>
<dbReference type="Proteomes" id="UP001630127">
    <property type="component" value="Unassembled WGS sequence"/>
</dbReference>
<accession>A0ABD2XVT3</accession>
<name>A0ABD2XVT3_9GENT</name>
<keyword evidence="4" id="KW-1185">Reference proteome</keyword>
<proteinExistence type="predicted"/>
<comment type="caution">
    <text evidence="3">The sequence shown here is derived from an EMBL/GenBank/DDBJ whole genome shotgun (WGS) entry which is preliminary data.</text>
</comment>
<evidence type="ECO:0000256" key="1">
    <source>
        <dbReference type="SAM" id="MobiDB-lite"/>
    </source>
</evidence>
<reference evidence="3 4" key="1">
    <citation type="submission" date="2024-11" db="EMBL/GenBank/DDBJ databases">
        <title>A near-complete genome assembly of Cinchona calisaya.</title>
        <authorList>
            <person name="Lian D.C."/>
            <person name="Zhao X.W."/>
            <person name="Wei L."/>
        </authorList>
    </citation>
    <scope>NUCLEOTIDE SEQUENCE [LARGE SCALE GENOMIC DNA]</scope>
    <source>
        <tissue evidence="3">Nenye</tissue>
    </source>
</reference>
<dbReference type="EMBL" id="JBJUIK010000017">
    <property type="protein sequence ID" value="KAL3499058.1"/>
    <property type="molecule type" value="Genomic_DNA"/>
</dbReference>
<dbReference type="AlphaFoldDB" id="A0ABD2XVT3"/>
<feature type="domain" description="Late blight resistance protein R1A-like N-terminal" evidence="2">
    <location>
        <begin position="146"/>
        <end position="328"/>
    </location>
</feature>
<feature type="region of interest" description="Disordered" evidence="1">
    <location>
        <begin position="357"/>
        <end position="387"/>
    </location>
</feature>
<evidence type="ECO:0000259" key="2">
    <source>
        <dbReference type="Pfam" id="PF12061"/>
    </source>
</evidence>